<dbReference type="Proteomes" id="UP001596512">
    <property type="component" value="Unassembled WGS sequence"/>
</dbReference>
<evidence type="ECO:0000256" key="1">
    <source>
        <dbReference type="SAM" id="MobiDB-lite"/>
    </source>
</evidence>
<proteinExistence type="predicted"/>
<name>A0ABW2TGU9_9PSEU</name>
<comment type="caution">
    <text evidence="2">The sequence shown here is derived from an EMBL/GenBank/DDBJ whole genome shotgun (WGS) entry which is preliminary data.</text>
</comment>
<protein>
    <submittedName>
        <fullName evidence="2">Uncharacterized protein</fullName>
    </submittedName>
</protein>
<dbReference type="EMBL" id="JBHTEY010000004">
    <property type="protein sequence ID" value="MFC7612879.1"/>
    <property type="molecule type" value="Genomic_DNA"/>
</dbReference>
<organism evidence="2 3">
    <name type="scientific">Actinokineospora soli</name>
    <dbReference type="NCBI Taxonomy" id="1048753"/>
    <lineage>
        <taxon>Bacteria</taxon>
        <taxon>Bacillati</taxon>
        <taxon>Actinomycetota</taxon>
        <taxon>Actinomycetes</taxon>
        <taxon>Pseudonocardiales</taxon>
        <taxon>Pseudonocardiaceae</taxon>
        <taxon>Actinokineospora</taxon>
    </lineage>
</organism>
<feature type="compositionally biased region" description="Basic and acidic residues" evidence="1">
    <location>
        <begin position="1"/>
        <end position="10"/>
    </location>
</feature>
<reference evidence="3" key="1">
    <citation type="journal article" date="2019" name="Int. J. Syst. Evol. Microbiol.">
        <title>The Global Catalogue of Microorganisms (GCM) 10K type strain sequencing project: providing services to taxonomists for standard genome sequencing and annotation.</title>
        <authorList>
            <consortium name="The Broad Institute Genomics Platform"/>
            <consortium name="The Broad Institute Genome Sequencing Center for Infectious Disease"/>
            <person name="Wu L."/>
            <person name="Ma J."/>
        </authorList>
    </citation>
    <scope>NUCLEOTIDE SEQUENCE [LARGE SCALE GENOMIC DNA]</scope>
    <source>
        <strain evidence="3">JCM 17695</strain>
    </source>
</reference>
<feature type="region of interest" description="Disordered" evidence="1">
    <location>
        <begin position="1"/>
        <end position="33"/>
    </location>
</feature>
<sequence>MHGPGEHRAVDPAAAVAARSACASAGSAGLPTAHSDVTAAALASASSTGSVVPETSRTPGFAAELGASSACSATRSNSDGTRSAATSTPRVSAGSPSGRGGVPDGAQATPEGSPTHSTAACRSGGGTASATPSSGSPVPDSPTATQTTALTMLPPSSAR</sequence>
<evidence type="ECO:0000313" key="3">
    <source>
        <dbReference type="Proteomes" id="UP001596512"/>
    </source>
</evidence>
<evidence type="ECO:0000313" key="2">
    <source>
        <dbReference type="EMBL" id="MFC7612879.1"/>
    </source>
</evidence>
<feature type="compositionally biased region" description="Polar residues" evidence="1">
    <location>
        <begin position="110"/>
        <end position="120"/>
    </location>
</feature>
<feature type="compositionally biased region" description="Polar residues" evidence="1">
    <location>
        <begin position="69"/>
        <end position="90"/>
    </location>
</feature>
<feature type="compositionally biased region" description="Low complexity" evidence="1">
    <location>
        <begin position="13"/>
        <end position="33"/>
    </location>
</feature>
<keyword evidence="3" id="KW-1185">Reference proteome</keyword>
<gene>
    <name evidence="2" type="ORF">ACFQV2_03695</name>
</gene>
<feature type="region of interest" description="Disordered" evidence="1">
    <location>
        <begin position="66"/>
        <end position="159"/>
    </location>
</feature>
<feature type="compositionally biased region" description="Low complexity" evidence="1">
    <location>
        <begin position="128"/>
        <end position="137"/>
    </location>
</feature>
<accession>A0ABW2TGU9</accession>